<feature type="chain" id="PRO_5046196548" evidence="1">
    <location>
        <begin position="23"/>
        <end position="166"/>
    </location>
</feature>
<organism evidence="2 3">
    <name type="scientific">Gilvirhabdus luticola</name>
    <dbReference type="NCBI Taxonomy" id="3079858"/>
    <lineage>
        <taxon>Bacteria</taxon>
        <taxon>Pseudomonadati</taxon>
        <taxon>Bacteroidota</taxon>
        <taxon>Flavobacteriia</taxon>
        <taxon>Flavobacteriales</taxon>
        <taxon>Flavobacteriaceae</taxon>
        <taxon>Gilvirhabdus</taxon>
    </lineage>
</organism>
<evidence type="ECO:0000313" key="3">
    <source>
        <dbReference type="Proteomes" id="UP001268651"/>
    </source>
</evidence>
<reference evidence="2 3" key="1">
    <citation type="submission" date="2023-10" db="EMBL/GenBank/DDBJ databases">
        <title>Marimonas sp. nov. isolated from tidal mud flat.</title>
        <authorList>
            <person name="Jaincy N.J."/>
            <person name="Srinivasan S."/>
            <person name="Lee S.-S."/>
        </authorList>
    </citation>
    <scope>NUCLEOTIDE SEQUENCE [LARGE SCALE GENOMIC DNA]</scope>
    <source>
        <strain evidence="2 3">MJ-SS3</strain>
    </source>
</reference>
<evidence type="ECO:0000313" key="2">
    <source>
        <dbReference type="EMBL" id="MDU8886228.1"/>
    </source>
</evidence>
<dbReference type="SUPFAM" id="SSF54427">
    <property type="entry name" value="NTF2-like"/>
    <property type="match status" value="1"/>
</dbReference>
<name>A0ABU3U748_9FLAO</name>
<feature type="signal peptide" evidence="1">
    <location>
        <begin position="1"/>
        <end position="22"/>
    </location>
</feature>
<comment type="caution">
    <text evidence="2">The sequence shown here is derived from an EMBL/GenBank/DDBJ whole genome shotgun (WGS) entry which is preliminary data.</text>
</comment>
<keyword evidence="1" id="KW-0732">Signal</keyword>
<dbReference type="PROSITE" id="PS51257">
    <property type="entry name" value="PROKAR_LIPOPROTEIN"/>
    <property type="match status" value="1"/>
</dbReference>
<dbReference type="PANTHER" id="PTHR38436:SF1">
    <property type="entry name" value="ESTER CYCLASE"/>
    <property type="match status" value="1"/>
</dbReference>
<dbReference type="InterPro" id="IPR032710">
    <property type="entry name" value="NTF2-like_dom_sf"/>
</dbReference>
<dbReference type="RefSeq" id="WP_316662185.1">
    <property type="nucleotide sequence ID" value="NZ_JAWHTF010000004.1"/>
</dbReference>
<gene>
    <name evidence="2" type="ORF">RXV94_08655</name>
</gene>
<accession>A0ABU3U748</accession>
<dbReference type="PANTHER" id="PTHR38436">
    <property type="entry name" value="POLYKETIDE CYCLASE SNOAL-LIKE DOMAIN"/>
    <property type="match status" value="1"/>
</dbReference>
<dbReference type="InterPro" id="IPR009959">
    <property type="entry name" value="Cyclase_SnoaL-like"/>
</dbReference>
<dbReference type="Proteomes" id="UP001268651">
    <property type="component" value="Unassembled WGS sequence"/>
</dbReference>
<proteinExistence type="predicted"/>
<protein>
    <submittedName>
        <fullName evidence="2">Ester cyclase</fullName>
    </submittedName>
</protein>
<evidence type="ECO:0000256" key="1">
    <source>
        <dbReference type="SAM" id="SignalP"/>
    </source>
</evidence>
<dbReference type="Pfam" id="PF07366">
    <property type="entry name" value="SnoaL"/>
    <property type="match status" value="1"/>
</dbReference>
<dbReference type="EMBL" id="JAWHTF010000004">
    <property type="protein sequence ID" value="MDU8886228.1"/>
    <property type="molecule type" value="Genomic_DNA"/>
</dbReference>
<sequence>MKTKVLTIVCITLLGFMSCNDASIELAQQNKEIVTKAFEVVGNGDYDKFDLYIAKNYVRHSQATPDLVVNSLDDFKAFIRQDRQVIPDQHLEIKKLVAEGDLVAFYAVYKGTQTGQMGPFPPSNKFAELDFSGVHRMENGKIVETWITWDNLTILKQLGHFPPAQE</sequence>
<dbReference type="Gene3D" id="3.10.450.50">
    <property type="match status" value="1"/>
</dbReference>
<keyword evidence="3" id="KW-1185">Reference proteome</keyword>